<evidence type="ECO:0000256" key="2">
    <source>
        <dbReference type="SAM" id="SignalP"/>
    </source>
</evidence>
<keyword evidence="2" id="KW-0732">Signal</keyword>
<keyword evidence="4" id="KW-1185">Reference proteome</keyword>
<proteinExistence type="predicted"/>
<sequence>MTGLLRSTGARLAAVLGLALLGAAPGSAQAQSNIYPTFGVHNPPGFSNCPWKACVYPRNAGEPTDPLFPPFWSSNWTMYRVFKNYAENPPPYDGKPPAALKEGEDYEVSYGSTYYDSTLAGPMGEGAMMEHYEKRCLPIFPGSNHYTCSFVSIGDRAFFLTYEQDRPQGMPPCCSFSPLNHAPRRDFVKHLPYSSGDSARLNYQVQGYSIWVGNAGGPAQTGASPDQTANQGILFGYAFNAKATAEGDGLTDEPYRYPPGTSPAAGKPAASAGAETEPYRHPQSFYFSGVPYSEKTKLPNAPIVSQNYTNFAQLRPDPAKTWDLVGKMCVGPIPDCQLFNRPAENPVAAAPGAASGAAPGSTPGAAPVPASAAAAPGTWGSIPPKR</sequence>
<evidence type="ECO:0000256" key="1">
    <source>
        <dbReference type="SAM" id="MobiDB-lite"/>
    </source>
</evidence>
<feature type="chain" id="PRO_5045212289" evidence="2">
    <location>
        <begin position="31"/>
        <end position="386"/>
    </location>
</feature>
<comment type="caution">
    <text evidence="3">The sequence shown here is derived from an EMBL/GenBank/DDBJ whole genome shotgun (WGS) entry which is preliminary data.</text>
</comment>
<feature type="compositionally biased region" description="Low complexity" evidence="1">
    <location>
        <begin position="262"/>
        <end position="274"/>
    </location>
</feature>
<evidence type="ECO:0000313" key="4">
    <source>
        <dbReference type="Proteomes" id="UP001244552"/>
    </source>
</evidence>
<gene>
    <name evidence="3" type="ORF">QO018_003652</name>
</gene>
<feature type="region of interest" description="Disordered" evidence="1">
    <location>
        <begin position="349"/>
        <end position="386"/>
    </location>
</feature>
<dbReference type="Proteomes" id="UP001244552">
    <property type="component" value="Unassembled WGS sequence"/>
</dbReference>
<reference evidence="3 4" key="1">
    <citation type="submission" date="2023-07" db="EMBL/GenBank/DDBJ databases">
        <title>Genomic Encyclopedia of Type Strains, Phase IV (KMG-IV): sequencing the most valuable type-strain genomes for metagenomic binning, comparative biology and taxonomic classification.</title>
        <authorList>
            <person name="Goeker M."/>
        </authorList>
    </citation>
    <scope>NUCLEOTIDE SEQUENCE [LARGE SCALE GENOMIC DNA]</scope>
    <source>
        <strain evidence="3 4">DSM 19922</strain>
    </source>
</reference>
<feature type="compositionally biased region" description="Low complexity" evidence="1">
    <location>
        <begin position="349"/>
        <end position="378"/>
    </location>
</feature>
<dbReference type="EMBL" id="JAUSVU010000013">
    <property type="protein sequence ID" value="MDQ0534775.1"/>
    <property type="molecule type" value="Genomic_DNA"/>
</dbReference>
<protein>
    <submittedName>
        <fullName evidence="3">Uncharacterized protein</fullName>
    </submittedName>
</protein>
<feature type="signal peptide" evidence="2">
    <location>
        <begin position="1"/>
        <end position="30"/>
    </location>
</feature>
<feature type="region of interest" description="Disordered" evidence="1">
    <location>
        <begin position="249"/>
        <end position="277"/>
    </location>
</feature>
<name>A0ABU0MMS5_9PROT</name>
<organism evidence="3 4">
    <name type="scientific">Azospirillum picis</name>
    <dbReference type="NCBI Taxonomy" id="488438"/>
    <lineage>
        <taxon>Bacteria</taxon>
        <taxon>Pseudomonadati</taxon>
        <taxon>Pseudomonadota</taxon>
        <taxon>Alphaproteobacteria</taxon>
        <taxon>Rhodospirillales</taxon>
        <taxon>Azospirillaceae</taxon>
        <taxon>Azospirillum</taxon>
    </lineage>
</organism>
<accession>A0ABU0MMS5</accession>
<dbReference type="RefSeq" id="WP_209983911.1">
    <property type="nucleotide sequence ID" value="NZ_JAGINO010000012.1"/>
</dbReference>
<evidence type="ECO:0000313" key="3">
    <source>
        <dbReference type="EMBL" id="MDQ0534775.1"/>
    </source>
</evidence>